<organism evidence="1 2">
    <name type="scientific">Streptococcus mitis</name>
    <dbReference type="NCBI Taxonomy" id="28037"/>
    <lineage>
        <taxon>Bacteria</taxon>
        <taxon>Bacillati</taxon>
        <taxon>Bacillota</taxon>
        <taxon>Bacilli</taxon>
        <taxon>Lactobacillales</taxon>
        <taxon>Streptococcaceae</taxon>
        <taxon>Streptococcus</taxon>
        <taxon>Streptococcus mitis group</taxon>
    </lineage>
</organism>
<dbReference type="Proteomes" id="UP000277773">
    <property type="component" value="Unassembled WGS sequence"/>
</dbReference>
<evidence type="ECO:0008006" key="3">
    <source>
        <dbReference type="Google" id="ProtNLM"/>
    </source>
</evidence>
<dbReference type="EMBL" id="RJPY01000004">
    <property type="protein sequence ID" value="RSJ98398.1"/>
    <property type="molecule type" value="Genomic_DNA"/>
</dbReference>
<evidence type="ECO:0000313" key="2">
    <source>
        <dbReference type="Proteomes" id="UP000277773"/>
    </source>
</evidence>
<protein>
    <recommendedName>
        <fullName evidence="3">Phage P1-related protein</fullName>
    </recommendedName>
</protein>
<accession>A0A3R9L5A1</accession>
<dbReference type="RefSeq" id="WP_256963619.1">
    <property type="nucleotide sequence ID" value="NZ_RJPY01000004.1"/>
</dbReference>
<proteinExistence type="predicted"/>
<dbReference type="AlphaFoldDB" id="A0A3R9L5A1"/>
<evidence type="ECO:0000313" key="1">
    <source>
        <dbReference type="EMBL" id="RSJ98398.1"/>
    </source>
</evidence>
<gene>
    <name evidence="1" type="ORF">D8786_04180</name>
</gene>
<name>A0A3R9L5A1_STRMT</name>
<comment type="caution">
    <text evidence="1">The sequence shown here is derived from an EMBL/GenBank/DDBJ whole genome shotgun (WGS) entry which is preliminary data.</text>
</comment>
<sequence length="170" mass="20857">MEDVYCKALPNIIKLSDFGGDFYSYEDYLYKDIFLKDLYNFKLTYNNKLIEFKTMPRFNNKEDSFYHLTCKIFEKGSNEREPDFRRSERLCWLKPAIETNHLAACQQSCFLVYERPYKSKKRICFLNKEDRYFIVLEERESYYLLITAYYLDYDNALEKKIKEYEKYKKS</sequence>
<reference evidence="1 2" key="1">
    <citation type="submission" date="2018-11" db="EMBL/GenBank/DDBJ databases">
        <title>Species Designations Belie Phenotypic and Genotypic Heterogeneity in Oral Streptococci.</title>
        <authorList>
            <person name="Velsko I."/>
        </authorList>
    </citation>
    <scope>NUCLEOTIDE SEQUENCE [LARGE SCALE GENOMIC DNA]</scope>
    <source>
        <strain evidence="1 2">BCC08</strain>
    </source>
</reference>